<protein>
    <submittedName>
        <fullName evidence="2">Uncharacterized protein</fullName>
    </submittedName>
</protein>
<proteinExistence type="predicted"/>
<comment type="caution">
    <text evidence="2">The sequence shown here is derived from an EMBL/GenBank/DDBJ whole genome shotgun (WGS) entry which is preliminary data.</text>
</comment>
<dbReference type="Proteomes" id="UP001362999">
    <property type="component" value="Unassembled WGS sequence"/>
</dbReference>
<evidence type="ECO:0000256" key="1">
    <source>
        <dbReference type="SAM" id="MobiDB-lite"/>
    </source>
</evidence>
<reference evidence="2 3" key="1">
    <citation type="journal article" date="2024" name="J Genomics">
        <title>Draft genome sequencing and assembly of Favolaschia claudopus CIRM-BRFM 2984 isolated from oak limbs.</title>
        <authorList>
            <person name="Navarro D."/>
            <person name="Drula E."/>
            <person name="Chaduli D."/>
            <person name="Cazenave R."/>
            <person name="Ahrendt S."/>
            <person name="Wang J."/>
            <person name="Lipzen A."/>
            <person name="Daum C."/>
            <person name="Barry K."/>
            <person name="Grigoriev I.V."/>
            <person name="Favel A."/>
            <person name="Rosso M.N."/>
            <person name="Martin F."/>
        </authorList>
    </citation>
    <scope>NUCLEOTIDE SEQUENCE [LARGE SCALE GENOMIC DNA]</scope>
    <source>
        <strain evidence="2 3">CIRM-BRFM 2984</strain>
    </source>
</reference>
<feature type="region of interest" description="Disordered" evidence="1">
    <location>
        <begin position="23"/>
        <end position="51"/>
    </location>
</feature>
<sequence length="111" mass="12338">MLLSTESAAPRFLDIPHSVLFPAFQTPNPRPNTDPRANAVHPAQPAHPASVTTPLHREAWELCLRDYPDRSFVDSLLHIIDHGCDIGFMGDRTISQSCNNLRSAFEHPDAV</sequence>
<gene>
    <name evidence="2" type="ORF">R3P38DRAFT_2528428</name>
</gene>
<organism evidence="2 3">
    <name type="scientific">Favolaschia claudopus</name>
    <dbReference type="NCBI Taxonomy" id="2862362"/>
    <lineage>
        <taxon>Eukaryota</taxon>
        <taxon>Fungi</taxon>
        <taxon>Dikarya</taxon>
        <taxon>Basidiomycota</taxon>
        <taxon>Agaricomycotina</taxon>
        <taxon>Agaricomycetes</taxon>
        <taxon>Agaricomycetidae</taxon>
        <taxon>Agaricales</taxon>
        <taxon>Marasmiineae</taxon>
        <taxon>Mycenaceae</taxon>
        <taxon>Favolaschia</taxon>
    </lineage>
</organism>
<evidence type="ECO:0000313" key="2">
    <source>
        <dbReference type="EMBL" id="KAK7026555.1"/>
    </source>
</evidence>
<dbReference type="AlphaFoldDB" id="A0AAW0BJ63"/>
<feature type="non-terminal residue" evidence="2">
    <location>
        <position position="111"/>
    </location>
</feature>
<keyword evidence="3" id="KW-1185">Reference proteome</keyword>
<dbReference type="EMBL" id="JAWWNJ010000031">
    <property type="protein sequence ID" value="KAK7026555.1"/>
    <property type="molecule type" value="Genomic_DNA"/>
</dbReference>
<accession>A0AAW0BJ63</accession>
<evidence type="ECO:0000313" key="3">
    <source>
        <dbReference type="Proteomes" id="UP001362999"/>
    </source>
</evidence>
<name>A0AAW0BJ63_9AGAR</name>